<evidence type="ECO:0000256" key="7">
    <source>
        <dbReference type="ARBA" id="ARBA00048741"/>
    </source>
</evidence>
<dbReference type="CDD" id="cd00712">
    <property type="entry name" value="AsnB"/>
    <property type="match status" value="1"/>
</dbReference>
<comment type="catalytic activity">
    <reaction evidence="7">
        <text>L-aspartate + L-glutamine + ATP + H2O = L-asparagine + L-glutamate + AMP + diphosphate + H(+)</text>
        <dbReference type="Rhea" id="RHEA:12228"/>
        <dbReference type="ChEBI" id="CHEBI:15377"/>
        <dbReference type="ChEBI" id="CHEBI:15378"/>
        <dbReference type="ChEBI" id="CHEBI:29985"/>
        <dbReference type="ChEBI" id="CHEBI:29991"/>
        <dbReference type="ChEBI" id="CHEBI:30616"/>
        <dbReference type="ChEBI" id="CHEBI:33019"/>
        <dbReference type="ChEBI" id="CHEBI:58048"/>
        <dbReference type="ChEBI" id="CHEBI:58359"/>
        <dbReference type="ChEBI" id="CHEBI:456215"/>
        <dbReference type="EC" id="6.3.5.4"/>
    </reaction>
</comment>
<feature type="active site" description="For GATase activity" evidence="8">
    <location>
        <position position="2"/>
    </location>
</feature>
<reference evidence="11 12" key="1">
    <citation type="submission" date="2018-05" db="EMBL/GenBank/DDBJ databases">
        <title>Genome of Sphingosinicella humi QZX222.</title>
        <authorList>
            <person name="Qiao Z."/>
            <person name="Wang G."/>
        </authorList>
    </citation>
    <scope>NUCLEOTIDE SEQUENCE [LARGE SCALE GENOMIC DNA]</scope>
    <source>
        <strain evidence="11 12">QZX222</strain>
    </source>
</reference>
<dbReference type="InterPro" id="IPR001962">
    <property type="entry name" value="Asn_synthase"/>
</dbReference>
<proteinExistence type="inferred from homology"/>
<comment type="caution">
    <text evidence="11">The sequence shown here is derived from an EMBL/GenBank/DDBJ whole genome shotgun (WGS) entry which is preliminary data.</text>
</comment>
<dbReference type="GO" id="GO:0005524">
    <property type="term" value="F:ATP binding"/>
    <property type="evidence" value="ECO:0007669"/>
    <property type="project" value="UniProtKB-KW"/>
</dbReference>
<comment type="similarity">
    <text evidence="2">Belongs to the asparagine synthetase family.</text>
</comment>
<accession>A0A2U2J181</accession>
<feature type="domain" description="Glutamine amidotransferase type-2" evidence="10">
    <location>
        <begin position="2"/>
        <end position="218"/>
    </location>
</feature>
<evidence type="ECO:0000256" key="4">
    <source>
        <dbReference type="ARBA" id="ARBA00022741"/>
    </source>
</evidence>
<organism evidence="11 12">
    <name type="scientific">Allosphingosinicella humi</name>
    <dbReference type="NCBI Taxonomy" id="2068657"/>
    <lineage>
        <taxon>Bacteria</taxon>
        <taxon>Pseudomonadati</taxon>
        <taxon>Pseudomonadota</taxon>
        <taxon>Alphaproteobacteria</taxon>
        <taxon>Sphingomonadales</taxon>
        <taxon>Sphingomonadaceae</taxon>
        <taxon>Allosphingosinicella</taxon>
    </lineage>
</organism>
<evidence type="ECO:0000313" key="12">
    <source>
        <dbReference type="Proteomes" id="UP000245916"/>
    </source>
</evidence>
<evidence type="ECO:0000256" key="5">
    <source>
        <dbReference type="ARBA" id="ARBA00022840"/>
    </source>
</evidence>
<keyword evidence="8" id="KW-0028">Amino-acid biosynthesis</keyword>
<keyword evidence="8" id="KW-0061">Asparagine biosynthesis</keyword>
<dbReference type="PROSITE" id="PS51278">
    <property type="entry name" value="GATASE_TYPE_2"/>
    <property type="match status" value="1"/>
</dbReference>
<evidence type="ECO:0000259" key="10">
    <source>
        <dbReference type="PROSITE" id="PS51278"/>
    </source>
</evidence>
<dbReference type="EC" id="6.3.5.4" evidence="3"/>
<dbReference type="Pfam" id="PF00733">
    <property type="entry name" value="Asn_synthase"/>
    <property type="match status" value="1"/>
</dbReference>
<dbReference type="NCBIfam" id="TIGR01536">
    <property type="entry name" value="asn_synth_AEB"/>
    <property type="match status" value="1"/>
</dbReference>
<gene>
    <name evidence="11" type="primary">asnB</name>
    <name evidence="11" type="ORF">DF286_03875</name>
</gene>
<evidence type="ECO:0000256" key="8">
    <source>
        <dbReference type="PIRSR" id="PIRSR001589-1"/>
    </source>
</evidence>
<dbReference type="Gene3D" id="3.60.20.10">
    <property type="entry name" value="Glutamine Phosphoribosylpyrophosphate, subunit 1, domain 1"/>
    <property type="match status" value="1"/>
</dbReference>
<evidence type="ECO:0000313" key="11">
    <source>
        <dbReference type="EMBL" id="PWG02100.1"/>
    </source>
</evidence>
<evidence type="ECO:0000256" key="1">
    <source>
        <dbReference type="ARBA" id="ARBA00005187"/>
    </source>
</evidence>
<dbReference type="SUPFAM" id="SSF56235">
    <property type="entry name" value="N-terminal nucleophile aminohydrolases (Ntn hydrolases)"/>
    <property type="match status" value="1"/>
</dbReference>
<dbReference type="PANTHER" id="PTHR43284:SF1">
    <property type="entry name" value="ASPARAGINE SYNTHETASE"/>
    <property type="match status" value="1"/>
</dbReference>
<dbReference type="GO" id="GO:0005829">
    <property type="term" value="C:cytosol"/>
    <property type="evidence" value="ECO:0007669"/>
    <property type="project" value="TreeGrafter"/>
</dbReference>
<dbReference type="SUPFAM" id="SSF52402">
    <property type="entry name" value="Adenine nucleotide alpha hydrolases-like"/>
    <property type="match status" value="1"/>
</dbReference>
<dbReference type="InterPro" id="IPR033738">
    <property type="entry name" value="AsnB_N"/>
</dbReference>
<evidence type="ECO:0000256" key="6">
    <source>
        <dbReference type="ARBA" id="ARBA00022962"/>
    </source>
</evidence>
<dbReference type="OrthoDB" id="9763290at2"/>
<dbReference type="PANTHER" id="PTHR43284">
    <property type="entry name" value="ASPARAGINE SYNTHETASE (GLUTAMINE-HYDROLYZING)"/>
    <property type="match status" value="1"/>
</dbReference>
<dbReference type="Gene3D" id="3.40.50.620">
    <property type="entry name" value="HUPs"/>
    <property type="match status" value="2"/>
</dbReference>
<evidence type="ECO:0000256" key="2">
    <source>
        <dbReference type="ARBA" id="ARBA00005752"/>
    </source>
</evidence>
<dbReference type="InterPro" id="IPR006426">
    <property type="entry name" value="Asn_synth_AEB"/>
</dbReference>
<dbReference type="PIRSF" id="PIRSF001589">
    <property type="entry name" value="Asn_synthetase_glu-h"/>
    <property type="match status" value="1"/>
</dbReference>
<keyword evidence="6 8" id="KW-0315">Glutamine amidotransferase</keyword>
<dbReference type="InterPro" id="IPR014729">
    <property type="entry name" value="Rossmann-like_a/b/a_fold"/>
</dbReference>
<dbReference type="RefSeq" id="WP_109270240.1">
    <property type="nucleotide sequence ID" value="NZ_QFFF01000001.1"/>
</dbReference>
<evidence type="ECO:0000256" key="3">
    <source>
        <dbReference type="ARBA" id="ARBA00012737"/>
    </source>
</evidence>
<keyword evidence="4 9" id="KW-0547">Nucleotide-binding</keyword>
<evidence type="ECO:0000256" key="9">
    <source>
        <dbReference type="PIRSR" id="PIRSR001589-2"/>
    </source>
</evidence>
<name>A0A2U2J181_9SPHN</name>
<dbReference type="AlphaFoldDB" id="A0A2U2J181"/>
<dbReference type="Pfam" id="PF13537">
    <property type="entry name" value="GATase_7"/>
    <property type="match status" value="1"/>
</dbReference>
<protein>
    <recommendedName>
        <fullName evidence="3">asparagine synthase (glutamine-hydrolyzing)</fullName>
        <ecNumber evidence="3">6.3.5.4</ecNumber>
    </recommendedName>
</protein>
<dbReference type="CDD" id="cd01991">
    <property type="entry name" value="Asn_synthase_B_C"/>
    <property type="match status" value="1"/>
</dbReference>
<dbReference type="InterPro" id="IPR017932">
    <property type="entry name" value="GATase_2_dom"/>
</dbReference>
<feature type="binding site" evidence="9">
    <location>
        <position position="104"/>
    </location>
    <ligand>
        <name>L-glutamine</name>
        <dbReference type="ChEBI" id="CHEBI:58359"/>
    </ligand>
</feature>
<dbReference type="EMBL" id="QFFF01000001">
    <property type="protein sequence ID" value="PWG02100.1"/>
    <property type="molecule type" value="Genomic_DNA"/>
</dbReference>
<dbReference type="InterPro" id="IPR051786">
    <property type="entry name" value="ASN_synthetase/amidase"/>
</dbReference>
<comment type="pathway">
    <text evidence="1">Amino-acid biosynthesis; L-asparagine biosynthesis; L-asparagine from L-aspartate (L-Gln route): step 1/1.</text>
</comment>
<dbReference type="GO" id="GO:0006529">
    <property type="term" value="P:asparagine biosynthetic process"/>
    <property type="evidence" value="ECO:0007669"/>
    <property type="project" value="UniProtKB-KW"/>
</dbReference>
<dbReference type="Proteomes" id="UP000245916">
    <property type="component" value="Unassembled WGS sequence"/>
</dbReference>
<keyword evidence="5 9" id="KW-0067">ATP-binding</keyword>
<dbReference type="GO" id="GO:0004066">
    <property type="term" value="F:asparagine synthase (glutamine-hydrolyzing) activity"/>
    <property type="evidence" value="ECO:0007669"/>
    <property type="project" value="UniProtKB-EC"/>
</dbReference>
<sequence>MCGIAGCFTVHPAETDGEALKRALLRLAHRGPNGRGAKSLGTDAGQLSLGHRRLSIIDLSDAGLQPMTSADGRFTIVFNGEIYNYVELRDELRGRGRTFQTRTDTEVLLQTWAEWGSNALDRLDGMFAFAIYDRVNQTLCCARDPFGIKPLFYSASAKGFAFASEIPALLEFGLFPPRINRARAHAFLCWGDYDDGADTFYENVFHLRPGELMTIDLRHEPLAQPSLKRWWKPEITERTNISFESAADGVRELFLQSVRRQLRSDVAVGATLSGGVDSSAIVCAIRHLEPDFPILTFSYAADCDRLGERKWAQVVNSHVGAVPHWVDDRSDDLFGELDDIIAAQGEPFGSTSIAAGYRVLRLAHDNGVTVTLDGQGADEMLAGYNGYPAAAIRSRLDRHAYGELVRFIWRWKQWPGRSWKWAALHLGDAIVPSELRDAAFRMIGHSPTPAWINEGRLRDSGVIPEPAARLPEEAEGHGRRLAERLRTALTINRLPALLRHGDRNSMRWSIESRVPFLTPDLARFTLALPEDYLLSPNAQTKHVFRHAMRGIMPNAILDRRDKIGFETPERAMLNRSRERVDKWLDAARDVDFLNFEPLRREVHRILDGAAPFSFKAWRIINFCRWIELQTGQIR</sequence>
<keyword evidence="12" id="KW-1185">Reference proteome</keyword>
<dbReference type="InterPro" id="IPR029055">
    <property type="entry name" value="Ntn_hydrolases_N"/>
</dbReference>